<feature type="transmembrane region" description="Helical" evidence="1">
    <location>
        <begin position="187"/>
        <end position="209"/>
    </location>
</feature>
<accession>A0A1I4CF18</accession>
<dbReference type="PANTHER" id="PTHR43081">
    <property type="entry name" value="ADENYLATE CYCLASE, TERMINAL-DIFFERENTIATION SPECIFIC-RELATED"/>
    <property type="match status" value="1"/>
</dbReference>
<proteinExistence type="predicted"/>
<keyword evidence="4" id="KW-1185">Reference proteome</keyword>
<keyword evidence="1" id="KW-0472">Membrane</keyword>
<dbReference type="InterPro" id="IPR029787">
    <property type="entry name" value="Nucleotide_cyclase"/>
</dbReference>
<dbReference type="PROSITE" id="PS50125">
    <property type="entry name" value="GUANYLATE_CYCLASE_2"/>
    <property type="match status" value="1"/>
</dbReference>
<name>A0A1I4CF18_9HYPH</name>
<gene>
    <name evidence="3" type="ORF">SAMN04488498_11310</name>
</gene>
<dbReference type="AlphaFoldDB" id="A0A1I4CF18"/>
<keyword evidence="1" id="KW-0812">Transmembrane</keyword>
<dbReference type="CDD" id="cd07302">
    <property type="entry name" value="CHD"/>
    <property type="match status" value="1"/>
</dbReference>
<dbReference type="InterPro" id="IPR050697">
    <property type="entry name" value="Adenylyl/Guanylyl_Cyclase_3/4"/>
</dbReference>
<dbReference type="PANTHER" id="PTHR43081:SF19">
    <property type="entry name" value="PH-SENSITIVE ADENYLATE CYCLASE RV1264"/>
    <property type="match status" value="1"/>
</dbReference>
<feature type="domain" description="Guanylate cyclase" evidence="2">
    <location>
        <begin position="7"/>
        <end position="122"/>
    </location>
</feature>
<dbReference type="EMBL" id="FOSL01000013">
    <property type="protein sequence ID" value="SFK79808.1"/>
    <property type="molecule type" value="Genomic_DNA"/>
</dbReference>
<dbReference type="OrthoDB" id="9807521at2"/>
<dbReference type="GO" id="GO:0006171">
    <property type="term" value="P:cAMP biosynthetic process"/>
    <property type="evidence" value="ECO:0007669"/>
    <property type="project" value="TreeGrafter"/>
</dbReference>
<protein>
    <submittedName>
        <fullName evidence="3">TolB amino-terminal domain-containing protein</fullName>
    </submittedName>
</protein>
<dbReference type="GO" id="GO:0004016">
    <property type="term" value="F:adenylate cyclase activity"/>
    <property type="evidence" value="ECO:0007669"/>
    <property type="project" value="UniProtKB-ARBA"/>
</dbReference>
<organism evidence="3 4">
    <name type="scientific">Neomesorhizobium albiziae</name>
    <dbReference type="NCBI Taxonomy" id="335020"/>
    <lineage>
        <taxon>Bacteria</taxon>
        <taxon>Pseudomonadati</taxon>
        <taxon>Pseudomonadota</taxon>
        <taxon>Alphaproteobacteria</taxon>
        <taxon>Hyphomicrobiales</taxon>
        <taxon>Phyllobacteriaceae</taxon>
        <taxon>Neomesorhizobium</taxon>
    </lineage>
</organism>
<dbReference type="Proteomes" id="UP000323300">
    <property type="component" value="Unassembled WGS sequence"/>
</dbReference>
<dbReference type="SUPFAM" id="SSF48452">
    <property type="entry name" value="TPR-like"/>
    <property type="match status" value="1"/>
</dbReference>
<dbReference type="Pfam" id="PF00211">
    <property type="entry name" value="Guanylate_cyc"/>
    <property type="match status" value="1"/>
</dbReference>
<dbReference type="RefSeq" id="WP_149761962.1">
    <property type="nucleotide sequence ID" value="NZ_BSPE01000003.1"/>
</dbReference>
<dbReference type="SUPFAM" id="SSF55073">
    <property type="entry name" value="Nucleotide cyclase"/>
    <property type="match status" value="1"/>
</dbReference>
<reference evidence="3 4" key="1">
    <citation type="submission" date="2016-10" db="EMBL/GenBank/DDBJ databases">
        <authorList>
            <person name="Varghese N."/>
            <person name="Submissions S."/>
        </authorList>
    </citation>
    <scope>NUCLEOTIDE SEQUENCE [LARGE SCALE GENOMIC DNA]</scope>
    <source>
        <strain evidence="3 4">DSM 21822</strain>
    </source>
</reference>
<evidence type="ECO:0000256" key="1">
    <source>
        <dbReference type="SAM" id="Phobius"/>
    </source>
</evidence>
<sequence length="624" mass="68709">MDRKLAAILAADVVGYSAHMERDEQGTFERLKRGRKELFEPEIARHHGRIFKLMGDGLLAEFSSVVDAVECAVALQRGLAERNAAVPEPEGIEVRIGINLGEVIVEGDDRYGEGVNIATRLEQIAEPGGIYVSGKVAKEVEKKLAFGFESMGEQRVKNIAEPVPVFRIRLADPPPAKSLLSRRHWGSLRWIAAAAALAAVVLAAGWFYLGRQQRDLPVAGTGVPKIAVLAFDNMSGDPGFGYFSDGVSEDIISMLARSPDLSVVARNSSFAYKGKATDVRQIGKDLNVDYVLEGSVRKDADMVRIVAQLIDSKSGEHVWAERFDKAGADPWGLQDEVTGKIISSLTGEMGQIKQAQYRDAWGKDVTKLGEYDYYLRGHDVFMNAQSRADNDKAEAIWREGLAKFPGSGLLKIKLGWYHFQNVFNFWSNDVKHDVDRAVELAREGLEGDSVSPHVRRLGHFLLARALSAQGHPEAALREAETARQLAPYDAFMLGNVAATFVENGQPQKGLEWIEDAAKREPGQEAVYNYRRGWTYTVLGEEEKALASLEDAADWVDVPLLRAINLVRLDKLDEARAQVKAALAMRPDFTCATWASSYFYSDPKILEAEVADLKKAGLPPGPPGT</sequence>
<dbReference type="Gene3D" id="1.25.40.10">
    <property type="entry name" value="Tetratricopeptide repeat domain"/>
    <property type="match status" value="1"/>
</dbReference>
<keyword evidence="1" id="KW-1133">Transmembrane helix</keyword>
<dbReference type="InterPro" id="IPR011990">
    <property type="entry name" value="TPR-like_helical_dom_sf"/>
</dbReference>
<dbReference type="InterPro" id="IPR001054">
    <property type="entry name" value="A/G_cyclase"/>
</dbReference>
<dbReference type="GO" id="GO:0035556">
    <property type="term" value="P:intracellular signal transduction"/>
    <property type="evidence" value="ECO:0007669"/>
    <property type="project" value="InterPro"/>
</dbReference>
<dbReference type="Gene3D" id="3.30.70.1230">
    <property type="entry name" value="Nucleotide cyclase"/>
    <property type="match status" value="1"/>
</dbReference>
<evidence type="ECO:0000313" key="4">
    <source>
        <dbReference type="Proteomes" id="UP000323300"/>
    </source>
</evidence>
<evidence type="ECO:0000313" key="3">
    <source>
        <dbReference type="EMBL" id="SFK79808.1"/>
    </source>
</evidence>
<dbReference type="Gene3D" id="3.40.50.10070">
    <property type="entry name" value="TolB, N-terminal domain"/>
    <property type="match status" value="1"/>
</dbReference>
<evidence type="ECO:0000259" key="2">
    <source>
        <dbReference type="PROSITE" id="PS50125"/>
    </source>
</evidence>